<keyword evidence="3" id="KW-1185">Reference proteome</keyword>
<dbReference type="InterPro" id="IPR029058">
    <property type="entry name" value="AB_hydrolase_fold"/>
</dbReference>
<dbReference type="EMBL" id="ML977003">
    <property type="protein sequence ID" value="KAF1953530.1"/>
    <property type="molecule type" value="Genomic_DNA"/>
</dbReference>
<dbReference type="GO" id="GO:0016787">
    <property type="term" value="F:hydrolase activity"/>
    <property type="evidence" value="ECO:0007669"/>
    <property type="project" value="UniProtKB-KW"/>
</dbReference>
<evidence type="ECO:0000313" key="2">
    <source>
        <dbReference type="EMBL" id="KAF1953530.1"/>
    </source>
</evidence>
<dbReference type="Proteomes" id="UP000800035">
    <property type="component" value="Unassembled WGS sequence"/>
</dbReference>
<organism evidence="2 3">
    <name type="scientific">Byssothecium circinans</name>
    <dbReference type="NCBI Taxonomy" id="147558"/>
    <lineage>
        <taxon>Eukaryota</taxon>
        <taxon>Fungi</taxon>
        <taxon>Dikarya</taxon>
        <taxon>Ascomycota</taxon>
        <taxon>Pezizomycotina</taxon>
        <taxon>Dothideomycetes</taxon>
        <taxon>Pleosporomycetidae</taxon>
        <taxon>Pleosporales</taxon>
        <taxon>Massarineae</taxon>
        <taxon>Massarinaceae</taxon>
        <taxon>Byssothecium</taxon>
    </lineage>
</organism>
<dbReference type="AlphaFoldDB" id="A0A6A5TNK1"/>
<accession>A0A6A5TNK1</accession>
<protein>
    <submittedName>
        <fullName evidence="2">Alpha/beta-hydrolase</fullName>
    </submittedName>
</protein>
<feature type="domain" description="Thioesterase" evidence="1">
    <location>
        <begin position="93"/>
        <end position="190"/>
    </location>
</feature>
<dbReference type="Gene3D" id="3.40.50.1820">
    <property type="entry name" value="alpha/beta hydrolase"/>
    <property type="match status" value="1"/>
</dbReference>
<reference evidence="2" key="1">
    <citation type="journal article" date="2020" name="Stud. Mycol.">
        <title>101 Dothideomycetes genomes: a test case for predicting lifestyles and emergence of pathogens.</title>
        <authorList>
            <person name="Haridas S."/>
            <person name="Albert R."/>
            <person name="Binder M."/>
            <person name="Bloem J."/>
            <person name="Labutti K."/>
            <person name="Salamov A."/>
            <person name="Andreopoulos B."/>
            <person name="Baker S."/>
            <person name="Barry K."/>
            <person name="Bills G."/>
            <person name="Bluhm B."/>
            <person name="Cannon C."/>
            <person name="Castanera R."/>
            <person name="Culley D."/>
            <person name="Daum C."/>
            <person name="Ezra D."/>
            <person name="Gonzalez J."/>
            <person name="Henrissat B."/>
            <person name="Kuo A."/>
            <person name="Liang C."/>
            <person name="Lipzen A."/>
            <person name="Lutzoni F."/>
            <person name="Magnuson J."/>
            <person name="Mondo S."/>
            <person name="Nolan M."/>
            <person name="Ohm R."/>
            <person name="Pangilinan J."/>
            <person name="Park H.-J."/>
            <person name="Ramirez L."/>
            <person name="Alfaro M."/>
            <person name="Sun H."/>
            <person name="Tritt A."/>
            <person name="Yoshinaga Y."/>
            <person name="Zwiers L.-H."/>
            <person name="Turgeon B."/>
            <person name="Goodwin S."/>
            <person name="Spatafora J."/>
            <person name="Crous P."/>
            <person name="Grigoriev I."/>
        </authorList>
    </citation>
    <scope>NUCLEOTIDE SEQUENCE</scope>
    <source>
        <strain evidence="2">CBS 675.92</strain>
    </source>
</reference>
<dbReference type="InterPro" id="IPR001031">
    <property type="entry name" value="Thioesterase"/>
</dbReference>
<evidence type="ECO:0000259" key="1">
    <source>
        <dbReference type="Pfam" id="PF00975"/>
    </source>
</evidence>
<keyword evidence="2" id="KW-0378">Hydrolase</keyword>
<gene>
    <name evidence="2" type="ORF">CC80DRAFT_551177</name>
</gene>
<dbReference type="SUPFAM" id="SSF53474">
    <property type="entry name" value="alpha/beta-Hydrolases"/>
    <property type="match status" value="1"/>
</dbReference>
<proteinExistence type="predicted"/>
<name>A0A6A5TNK1_9PLEO</name>
<dbReference type="OrthoDB" id="10253869at2759"/>
<evidence type="ECO:0000313" key="3">
    <source>
        <dbReference type="Proteomes" id="UP000800035"/>
    </source>
</evidence>
<dbReference type="Pfam" id="PF00975">
    <property type="entry name" value="Thioesterase"/>
    <property type="match status" value="1"/>
</dbReference>
<sequence>MVNFAADLEFPPSSNTARIQGSQADVHEWIKASKRVRSVYHRELSPKLWPQLRTSSISLLKRLCSSQAYSDEPATIEDYDPVVIIRGEGSKTPLWMIHPGVGEVLVFIGLAQCIAQDDRPVFALRAAGFEPPYQCFESIKQTIDIYTEAICRRLAGYGYGTMLAFEISKRLNADGNEVGLLGSLNLPPHIKQRIRTLEWNACLLHLSHFLGLIAEDASDQYEVDLVYRSVSPPRGYGNPASLARWVNVAFGLQRMASDYDPSGQVKSLDIFYCTPLKAVADSREVWRDKYLSRWANFVHETPRFHAVDGKHYIMIGTDHVASFAQTLMQALKARGL</sequence>